<name>A0A846XE75_9NOCA</name>
<gene>
    <name evidence="1" type="ORF">HGA13_15090</name>
</gene>
<reference evidence="1 2" key="1">
    <citation type="submission" date="2020-04" db="EMBL/GenBank/DDBJ databases">
        <title>MicrobeNet Type strains.</title>
        <authorList>
            <person name="Nicholson A.C."/>
        </authorList>
    </citation>
    <scope>NUCLEOTIDE SEQUENCE [LARGE SCALE GENOMIC DNA]</scope>
    <source>
        <strain evidence="1 2">DSM 45078</strain>
    </source>
</reference>
<evidence type="ECO:0000313" key="1">
    <source>
        <dbReference type="EMBL" id="NKY34388.1"/>
    </source>
</evidence>
<proteinExistence type="predicted"/>
<keyword evidence="2" id="KW-1185">Reference proteome</keyword>
<evidence type="ECO:0000313" key="2">
    <source>
        <dbReference type="Proteomes" id="UP000565715"/>
    </source>
</evidence>
<dbReference type="AlphaFoldDB" id="A0A846XE75"/>
<organism evidence="1 2">
    <name type="scientific">Nocardia speluncae</name>
    <dbReference type="NCBI Taxonomy" id="419477"/>
    <lineage>
        <taxon>Bacteria</taxon>
        <taxon>Bacillati</taxon>
        <taxon>Actinomycetota</taxon>
        <taxon>Actinomycetes</taxon>
        <taxon>Mycobacteriales</taxon>
        <taxon>Nocardiaceae</taxon>
        <taxon>Nocardia</taxon>
    </lineage>
</organism>
<accession>A0A846XE75</accession>
<dbReference type="Proteomes" id="UP000565715">
    <property type="component" value="Unassembled WGS sequence"/>
</dbReference>
<comment type="caution">
    <text evidence="1">The sequence shown here is derived from an EMBL/GenBank/DDBJ whole genome shotgun (WGS) entry which is preliminary data.</text>
</comment>
<protein>
    <submittedName>
        <fullName evidence="1">Uncharacterized protein</fullName>
    </submittedName>
</protein>
<sequence>MLYVAIAAVLLTLIVGAGAAIATHNSSADRVHSAPAGHSYQLPVHHPALV</sequence>
<dbReference type="EMBL" id="JAAXOO010000003">
    <property type="protein sequence ID" value="NKY34388.1"/>
    <property type="molecule type" value="Genomic_DNA"/>
</dbReference>
<dbReference type="RefSeq" id="WP_168443430.1">
    <property type="nucleotide sequence ID" value="NZ_JAAXOO010000003.1"/>
</dbReference>